<evidence type="ECO:0000256" key="4">
    <source>
        <dbReference type="SAM" id="SignalP"/>
    </source>
</evidence>
<reference evidence="6" key="1">
    <citation type="submission" date="2023-03" db="EMBL/GenBank/DDBJ databases">
        <title>Massive genome expansion in bonnet fungi (Mycena s.s.) driven by repeated elements and novel gene families across ecological guilds.</title>
        <authorList>
            <consortium name="Lawrence Berkeley National Laboratory"/>
            <person name="Harder C.B."/>
            <person name="Miyauchi S."/>
            <person name="Viragh M."/>
            <person name="Kuo A."/>
            <person name="Thoen E."/>
            <person name="Andreopoulos B."/>
            <person name="Lu D."/>
            <person name="Skrede I."/>
            <person name="Drula E."/>
            <person name="Henrissat B."/>
            <person name="Morin E."/>
            <person name="Kohler A."/>
            <person name="Barry K."/>
            <person name="LaButti K."/>
            <person name="Morin E."/>
            <person name="Salamov A."/>
            <person name="Lipzen A."/>
            <person name="Mereny Z."/>
            <person name="Hegedus B."/>
            <person name="Baldrian P."/>
            <person name="Stursova M."/>
            <person name="Weitz H."/>
            <person name="Taylor A."/>
            <person name="Grigoriev I.V."/>
            <person name="Nagy L.G."/>
            <person name="Martin F."/>
            <person name="Kauserud H."/>
        </authorList>
    </citation>
    <scope>NUCLEOTIDE SEQUENCE</scope>
    <source>
        <strain evidence="6">CBHHK002</strain>
    </source>
</reference>
<feature type="domain" description="Peptidase A1" evidence="5">
    <location>
        <begin position="69"/>
        <end position="457"/>
    </location>
</feature>
<organism evidence="6 7">
    <name type="scientific">Mycena albidolilacea</name>
    <dbReference type="NCBI Taxonomy" id="1033008"/>
    <lineage>
        <taxon>Eukaryota</taxon>
        <taxon>Fungi</taxon>
        <taxon>Dikarya</taxon>
        <taxon>Basidiomycota</taxon>
        <taxon>Agaricomycotina</taxon>
        <taxon>Agaricomycetes</taxon>
        <taxon>Agaricomycetidae</taxon>
        <taxon>Agaricales</taxon>
        <taxon>Marasmiineae</taxon>
        <taxon>Mycenaceae</taxon>
        <taxon>Mycena</taxon>
    </lineage>
</organism>
<dbReference type="InterPro" id="IPR001969">
    <property type="entry name" value="Aspartic_peptidase_AS"/>
</dbReference>
<dbReference type="GO" id="GO:0004190">
    <property type="term" value="F:aspartic-type endopeptidase activity"/>
    <property type="evidence" value="ECO:0007669"/>
    <property type="project" value="UniProtKB-KW"/>
</dbReference>
<dbReference type="SUPFAM" id="SSF50630">
    <property type="entry name" value="Acid proteases"/>
    <property type="match status" value="1"/>
</dbReference>
<dbReference type="Gene3D" id="2.40.70.10">
    <property type="entry name" value="Acid Proteases"/>
    <property type="match status" value="2"/>
</dbReference>
<keyword evidence="7" id="KW-1185">Reference proteome</keyword>
<dbReference type="PRINTS" id="PR00792">
    <property type="entry name" value="PEPSIN"/>
</dbReference>
<dbReference type="Proteomes" id="UP001218218">
    <property type="component" value="Unassembled WGS sequence"/>
</dbReference>
<comment type="caution">
    <text evidence="6">The sequence shown here is derived from an EMBL/GenBank/DDBJ whole genome shotgun (WGS) entry which is preliminary data.</text>
</comment>
<dbReference type="PROSITE" id="PS51767">
    <property type="entry name" value="PEPTIDASE_A1"/>
    <property type="match status" value="1"/>
</dbReference>
<protein>
    <submittedName>
        <fullName evidence="6">Aspartic peptidase domain-containing protein</fullName>
    </submittedName>
</protein>
<dbReference type="GO" id="GO:0006508">
    <property type="term" value="P:proteolysis"/>
    <property type="evidence" value="ECO:0007669"/>
    <property type="project" value="UniProtKB-KW"/>
</dbReference>
<feature type="chain" id="PRO_5042132864" evidence="4">
    <location>
        <begin position="25"/>
        <end position="547"/>
    </location>
</feature>
<dbReference type="AlphaFoldDB" id="A0AAD6Z1I1"/>
<accession>A0AAD6Z1I1</accession>
<dbReference type="PROSITE" id="PS00141">
    <property type="entry name" value="ASP_PROTEASE"/>
    <property type="match status" value="1"/>
</dbReference>
<evidence type="ECO:0000256" key="2">
    <source>
        <dbReference type="ARBA" id="ARBA00022750"/>
    </source>
</evidence>
<dbReference type="PANTHER" id="PTHR47966">
    <property type="entry name" value="BETA-SITE APP-CLEAVING ENZYME, ISOFORM A-RELATED"/>
    <property type="match status" value="1"/>
</dbReference>
<feature type="signal peptide" evidence="4">
    <location>
        <begin position="1"/>
        <end position="24"/>
    </location>
</feature>
<dbReference type="EMBL" id="JARIHO010000105">
    <property type="protein sequence ID" value="KAJ7303513.1"/>
    <property type="molecule type" value="Genomic_DNA"/>
</dbReference>
<keyword evidence="2 3" id="KW-0064">Aspartyl protease</keyword>
<evidence type="ECO:0000256" key="1">
    <source>
        <dbReference type="ARBA" id="ARBA00007447"/>
    </source>
</evidence>
<keyword evidence="4" id="KW-0732">Signal</keyword>
<keyword evidence="3" id="KW-0378">Hydrolase</keyword>
<dbReference type="InterPro" id="IPR001461">
    <property type="entry name" value="Aspartic_peptidase_A1"/>
</dbReference>
<sequence length="547" mass="57623">MTAQLALLLSTLFLFSFFILSVTASPLEYPKRTENGIHVPIFRRESRGLERRGKLTGAIGLGDFVDVTYSVLVDVGGTKSPLILDTGSSDLWMASDACKACDTTLQLFPQASFVDAGLDVDLRYGDSLTGTHAAGLIGTDAISFAGISMQNQYFAAINDTDTNVLGTGSAGILGLGFALNSVIWNEVFASKFTLQSSSTQRSLPRRLPSSNYGTRFFPNLDNLLSARKRTTDAAALTKAVLDSYPTYGPAVTRMVTTNSLVAPMFSITLQRDSLDIGGNAGVLSLGELPPGIQESALTWAPVRAYPNALQAPADSPKEEYPIAWELFLDDVYLDSVRLPRSNLSSPKIALSALIDTGNSLLRGPADVVGVINSRLGKTFSCSTPHTLAFSIGGKLFPVDARDFVSQAIDNELADCSTNVVETDSPGYVSFYFRSVLASFYYGNITYPSADPPRIGLLSTVPGDGGAAALQSAVQSAIAHNGGNEFSTTDLAPTGVPAAAGTGASGVPLAPVGKIETNGVSRKWGRPIQRLVVLAGPVMGAAITLGLI</sequence>
<name>A0AAD6Z1I1_9AGAR</name>
<proteinExistence type="inferred from homology"/>
<dbReference type="CDD" id="cd05471">
    <property type="entry name" value="pepsin_like"/>
    <property type="match status" value="1"/>
</dbReference>
<comment type="similarity">
    <text evidence="1 3">Belongs to the peptidase A1 family.</text>
</comment>
<dbReference type="InterPro" id="IPR021109">
    <property type="entry name" value="Peptidase_aspartic_dom_sf"/>
</dbReference>
<evidence type="ECO:0000313" key="6">
    <source>
        <dbReference type="EMBL" id="KAJ7303513.1"/>
    </source>
</evidence>
<dbReference type="InterPro" id="IPR033121">
    <property type="entry name" value="PEPTIDASE_A1"/>
</dbReference>
<keyword evidence="3" id="KW-0645">Protease</keyword>
<evidence type="ECO:0000259" key="5">
    <source>
        <dbReference type="PROSITE" id="PS51767"/>
    </source>
</evidence>
<dbReference type="InterPro" id="IPR034164">
    <property type="entry name" value="Pepsin-like_dom"/>
</dbReference>
<evidence type="ECO:0000256" key="3">
    <source>
        <dbReference type="RuleBase" id="RU000454"/>
    </source>
</evidence>
<evidence type="ECO:0000313" key="7">
    <source>
        <dbReference type="Proteomes" id="UP001218218"/>
    </source>
</evidence>
<gene>
    <name evidence="6" type="ORF">DFH08DRAFT_977036</name>
</gene>
<dbReference type="Pfam" id="PF00026">
    <property type="entry name" value="Asp"/>
    <property type="match status" value="2"/>
</dbReference>